<comment type="caution">
    <text evidence="4">The sequence shown here is derived from an EMBL/GenBank/DDBJ whole genome shotgun (WGS) entry which is preliminary data.</text>
</comment>
<gene>
    <name evidence="4" type="ORF">GGQ96_004100</name>
</gene>
<evidence type="ECO:0000313" key="5">
    <source>
        <dbReference type="Proteomes" id="UP000574769"/>
    </source>
</evidence>
<dbReference type="RefSeq" id="WP_184117059.1">
    <property type="nucleotide sequence ID" value="NZ_JACHNY010000020.1"/>
</dbReference>
<feature type="domain" description="Ice-binding protein C-terminal" evidence="3">
    <location>
        <begin position="151"/>
        <end position="175"/>
    </location>
</feature>
<dbReference type="EMBL" id="JACHNY010000020">
    <property type="protein sequence ID" value="MBB4619940.1"/>
    <property type="molecule type" value="Genomic_DNA"/>
</dbReference>
<keyword evidence="1" id="KW-1133">Transmembrane helix</keyword>
<keyword evidence="2" id="KW-0732">Signal</keyword>
<sequence>MKRVIFSAVTGIAAIAMAPGAQAATFPVGSANFTATPGPNGSVAGAFFNTGIAAGAFSDTFTFTLPVNGFGSGTVTTSTNFVGSPNDLDFTSVLINNTAASITRLSSGAYEFAFANLVPITAGQLNTITVTGLSRGNGAYGGQASFIPSVVPEPSTWALMFVGFALVGGAARFRRRSTNVVYA</sequence>
<organism evidence="4 5">
    <name type="scientific">Sphingomonas abaci</name>
    <dbReference type="NCBI Taxonomy" id="237611"/>
    <lineage>
        <taxon>Bacteria</taxon>
        <taxon>Pseudomonadati</taxon>
        <taxon>Pseudomonadota</taxon>
        <taxon>Alphaproteobacteria</taxon>
        <taxon>Sphingomonadales</taxon>
        <taxon>Sphingomonadaceae</taxon>
        <taxon>Sphingomonas</taxon>
    </lineage>
</organism>
<evidence type="ECO:0000259" key="3">
    <source>
        <dbReference type="Pfam" id="PF07589"/>
    </source>
</evidence>
<feature type="transmembrane region" description="Helical" evidence="1">
    <location>
        <begin position="155"/>
        <end position="173"/>
    </location>
</feature>
<proteinExistence type="predicted"/>
<protein>
    <recommendedName>
        <fullName evidence="3">Ice-binding protein C-terminal domain-containing protein</fullName>
    </recommendedName>
</protein>
<name>A0A7W7F227_9SPHN</name>
<feature type="chain" id="PRO_5030708450" description="Ice-binding protein C-terminal domain-containing protein" evidence="2">
    <location>
        <begin position="24"/>
        <end position="183"/>
    </location>
</feature>
<evidence type="ECO:0000256" key="2">
    <source>
        <dbReference type="SAM" id="SignalP"/>
    </source>
</evidence>
<dbReference type="Pfam" id="PF07589">
    <property type="entry name" value="PEP-CTERM"/>
    <property type="match status" value="1"/>
</dbReference>
<dbReference type="NCBIfam" id="TIGR02595">
    <property type="entry name" value="PEP_CTERM"/>
    <property type="match status" value="1"/>
</dbReference>
<dbReference type="NCBIfam" id="NF038126">
    <property type="entry name" value="PEP_CTERM_FxDxF"/>
    <property type="match status" value="1"/>
</dbReference>
<dbReference type="InterPro" id="IPR013424">
    <property type="entry name" value="Ice-binding_C"/>
</dbReference>
<evidence type="ECO:0000313" key="4">
    <source>
        <dbReference type="EMBL" id="MBB4619940.1"/>
    </source>
</evidence>
<keyword evidence="1" id="KW-0472">Membrane</keyword>
<reference evidence="4 5" key="1">
    <citation type="submission" date="2020-08" db="EMBL/GenBank/DDBJ databases">
        <title>Genomic Encyclopedia of Type Strains, Phase IV (KMG-IV): sequencing the most valuable type-strain genomes for metagenomic binning, comparative biology and taxonomic classification.</title>
        <authorList>
            <person name="Goeker M."/>
        </authorList>
    </citation>
    <scope>NUCLEOTIDE SEQUENCE [LARGE SCALE GENOMIC DNA]</scope>
    <source>
        <strain evidence="4 5">DSM 15867</strain>
    </source>
</reference>
<keyword evidence="1" id="KW-0812">Transmembrane</keyword>
<accession>A0A7W7F227</accession>
<evidence type="ECO:0000256" key="1">
    <source>
        <dbReference type="SAM" id="Phobius"/>
    </source>
</evidence>
<feature type="signal peptide" evidence="2">
    <location>
        <begin position="1"/>
        <end position="23"/>
    </location>
</feature>
<dbReference type="NCBIfam" id="NF035944">
    <property type="entry name" value="PEPxxWA-CTERM"/>
    <property type="match status" value="1"/>
</dbReference>
<keyword evidence="5" id="KW-1185">Reference proteome</keyword>
<dbReference type="AlphaFoldDB" id="A0A7W7F227"/>
<dbReference type="Proteomes" id="UP000574769">
    <property type="component" value="Unassembled WGS sequence"/>
</dbReference>